<accession>A0A7S3ZWA3</accession>
<dbReference type="AlphaFoldDB" id="A0A7S3ZWA3"/>
<sequence>MYKLLLVFASAAALKRPQRALAVRGGEMDPIQIGKGIIAASGVYGAFDPKANLEKYGCKNIGDSGKTLMRAGALGQLVFAAALNMDTDNVHGQMAYHSLAFVLLSQPTWEFHKAPKMPDAIWMAIMGAVGYKTLDGSLSKWVITAICLINGAQFFLAPDSAVDMYEMKGVSKLGKAMIGMLGAQFLSVGTYLAALLKDKSQSEAFAYAMAMYAATGAKFALMEADDLNVPKAGPLVWAAISAGLAYKALN</sequence>
<name>A0A7S3ZWA3_9STRA</name>
<dbReference type="EMBL" id="HBIW01013481">
    <property type="protein sequence ID" value="CAE0696141.1"/>
    <property type="molecule type" value="Transcribed_RNA"/>
</dbReference>
<evidence type="ECO:0000313" key="1">
    <source>
        <dbReference type="EMBL" id="CAE0696141.1"/>
    </source>
</evidence>
<organism evidence="1">
    <name type="scientific">Pelagomonas calceolata</name>
    <dbReference type="NCBI Taxonomy" id="35677"/>
    <lineage>
        <taxon>Eukaryota</taxon>
        <taxon>Sar</taxon>
        <taxon>Stramenopiles</taxon>
        <taxon>Ochrophyta</taxon>
        <taxon>Pelagophyceae</taxon>
        <taxon>Pelagomonadales</taxon>
        <taxon>Pelagomonadaceae</taxon>
        <taxon>Pelagomonas</taxon>
    </lineage>
</organism>
<gene>
    <name evidence="1" type="ORF">PCAL00307_LOCUS11577</name>
</gene>
<proteinExistence type="predicted"/>
<protein>
    <submittedName>
        <fullName evidence="1">Uncharacterized protein</fullName>
    </submittedName>
</protein>
<reference evidence="1" key="1">
    <citation type="submission" date="2021-01" db="EMBL/GenBank/DDBJ databases">
        <authorList>
            <person name="Corre E."/>
            <person name="Pelletier E."/>
            <person name="Niang G."/>
            <person name="Scheremetjew M."/>
            <person name="Finn R."/>
            <person name="Kale V."/>
            <person name="Holt S."/>
            <person name="Cochrane G."/>
            <person name="Meng A."/>
            <person name="Brown T."/>
            <person name="Cohen L."/>
        </authorList>
    </citation>
    <scope>NUCLEOTIDE SEQUENCE</scope>
    <source>
        <strain evidence="1">CCMP1756</strain>
    </source>
</reference>